<evidence type="ECO:0000313" key="1">
    <source>
        <dbReference type="EnsemblPlants" id="ONIVA02G00960.1"/>
    </source>
</evidence>
<organism evidence="1">
    <name type="scientific">Oryza nivara</name>
    <name type="common">Indian wild rice</name>
    <name type="synonym">Oryza sativa f. spontanea</name>
    <dbReference type="NCBI Taxonomy" id="4536"/>
    <lineage>
        <taxon>Eukaryota</taxon>
        <taxon>Viridiplantae</taxon>
        <taxon>Streptophyta</taxon>
        <taxon>Embryophyta</taxon>
        <taxon>Tracheophyta</taxon>
        <taxon>Spermatophyta</taxon>
        <taxon>Magnoliopsida</taxon>
        <taxon>Liliopsida</taxon>
        <taxon>Poales</taxon>
        <taxon>Poaceae</taxon>
        <taxon>BOP clade</taxon>
        <taxon>Oryzoideae</taxon>
        <taxon>Oryzeae</taxon>
        <taxon>Oryzinae</taxon>
        <taxon>Oryza</taxon>
    </lineage>
</organism>
<reference evidence="1" key="1">
    <citation type="submission" date="2015-04" db="UniProtKB">
        <authorList>
            <consortium name="EnsemblPlants"/>
        </authorList>
    </citation>
    <scope>IDENTIFICATION</scope>
    <source>
        <strain evidence="1">SL10</strain>
    </source>
</reference>
<dbReference type="Proteomes" id="UP000006591">
    <property type="component" value="Chromosome 2"/>
</dbReference>
<name>A0A0E0G026_ORYNI</name>
<sequence length="224" mass="23665">MMRRPSAEGFAVASRWLGQWHVAEHQVLVKHVVTQQDPSPEIHPADGAAERDDLGGAVEDHLAGRVRDGEHPVPLDRLTDGHSCGFPAADVGVEAHNLELHGAPDGWHEAGDDVAGAAGAADDGDLLVAEGGDARVRQQPEGGGARAWAGRVDEVVVGFDSAVEPVVGWKTTWLAVSGMGSTLSLSTGSLMDTAVDFQRPTSESKRRILNSMGRLMVGMRQAMT</sequence>
<accession>A0A0E0G026</accession>
<protein>
    <submittedName>
        <fullName evidence="1">Uncharacterized protein</fullName>
    </submittedName>
</protein>
<keyword evidence="2" id="KW-1185">Reference proteome</keyword>
<dbReference type="HOGENOM" id="CLU_1236740_0_0_1"/>
<dbReference type="EnsemblPlants" id="ONIVA02G00960.1">
    <property type="protein sequence ID" value="ONIVA02G00960.1"/>
    <property type="gene ID" value="ONIVA02G00960"/>
</dbReference>
<dbReference type="AlphaFoldDB" id="A0A0E0G026"/>
<evidence type="ECO:0000313" key="2">
    <source>
        <dbReference type="Proteomes" id="UP000006591"/>
    </source>
</evidence>
<dbReference type="Gramene" id="ONIVA02G00960.1">
    <property type="protein sequence ID" value="ONIVA02G00960.1"/>
    <property type="gene ID" value="ONIVA02G00960"/>
</dbReference>
<proteinExistence type="predicted"/>
<reference evidence="1" key="2">
    <citation type="submission" date="2018-04" db="EMBL/GenBank/DDBJ databases">
        <title>OnivRS2 (Oryza nivara Reference Sequence Version 2).</title>
        <authorList>
            <person name="Zhang J."/>
            <person name="Kudrna D."/>
            <person name="Lee S."/>
            <person name="Talag J."/>
            <person name="Rajasekar S."/>
            <person name="Welchert J."/>
            <person name="Hsing Y.-I."/>
            <person name="Wing R.A."/>
        </authorList>
    </citation>
    <scope>NUCLEOTIDE SEQUENCE [LARGE SCALE GENOMIC DNA]</scope>
    <source>
        <strain evidence="1">SL10</strain>
    </source>
</reference>